<comment type="caution">
    <text evidence="2">The sequence shown here is derived from an EMBL/GenBank/DDBJ whole genome shotgun (WGS) entry which is preliminary data.</text>
</comment>
<name>A0A9X2F8X4_9SPHI</name>
<feature type="signal peptide" evidence="1">
    <location>
        <begin position="1"/>
        <end position="24"/>
    </location>
</feature>
<organism evidence="2 3">
    <name type="scientific">Solitalea agri</name>
    <dbReference type="NCBI Taxonomy" id="2953739"/>
    <lineage>
        <taxon>Bacteria</taxon>
        <taxon>Pseudomonadati</taxon>
        <taxon>Bacteroidota</taxon>
        <taxon>Sphingobacteriia</taxon>
        <taxon>Sphingobacteriales</taxon>
        <taxon>Sphingobacteriaceae</taxon>
        <taxon>Solitalea</taxon>
    </lineage>
</organism>
<reference evidence="2" key="1">
    <citation type="submission" date="2022-06" db="EMBL/GenBank/DDBJ databases">
        <title>Solitalea sp. MAHUQ-68 isolated from rhizospheric soil.</title>
        <authorList>
            <person name="Huq M.A."/>
        </authorList>
    </citation>
    <scope>NUCLEOTIDE SEQUENCE</scope>
    <source>
        <strain evidence="2">MAHUQ-68</strain>
    </source>
</reference>
<keyword evidence="3" id="KW-1185">Reference proteome</keyword>
<dbReference type="AlphaFoldDB" id="A0A9X2F8X4"/>
<keyword evidence="1" id="KW-0732">Signal</keyword>
<evidence type="ECO:0000256" key="1">
    <source>
        <dbReference type="SAM" id="SignalP"/>
    </source>
</evidence>
<evidence type="ECO:0000313" key="2">
    <source>
        <dbReference type="EMBL" id="MCO4294511.1"/>
    </source>
</evidence>
<gene>
    <name evidence="2" type="ORF">NF867_16735</name>
</gene>
<feature type="chain" id="PRO_5040785787" evidence="1">
    <location>
        <begin position="25"/>
        <end position="243"/>
    </location>
</feature>
<dbReference type="Pfam" id="PF19515">
    <property type="entry name" value="DUF6048"/>
    <property type="match status" value="1"/>
</dbReference>
<evidence type="ECO:0000313" key="3">
    <source>
        <dbReference type="Proteomes" id="UP001155182"/>
    </source>
</evidence>
<protein>
    <submittedName>
        <fullName evidence="2">DUF6048 family protein</fullName>
    </submittedName>
</protein>
<dbReference type="Proteomes" id="UP001155182">
    <property type="component" value="Unassembled WGS sequence"/>
</dbReference>
<dbReference type="InterPro" id="IPR046111">
    <property type="entry name" value="DUF6048"/>
</dbReference>
<dbReference type="EMBL" id="JAMWYS010000058">
    <property type="protein sequence ID" value="MCO4294511.1"/>
    <property type="molecule type" value="Genomic_DNA"/>
</dbReference>
<proteinExistence type="predicted"/>
<sequence>MKAKLLLGFILSSIILLYANECLAQDTTHSVKPKKDTVTYLLPKAFTLGIDISYPIRYSFTKDEKVFEVVGDFRFNNNWYAAAEGGYADASKENSFISFNTKGGYLKLGANRNIVKFRNPTNNTVYAGARGVISIFNTDVYKYTINQKGWPGDVSGSFSDNSTVYSLEFLLGIKVELLKNFLMGWSVRGAFPIVNKNTTDGFENLYIPGLGFEKNFMFNFNYTLNYMLPFGKVKNKSPEVSKK</sequence>
<accession>A0A9X2F8X4</accession>
<dbReference type="RefSeq" id="WP_252589546.1">
    <property type="nucleotide sequence ID" value="NZ_JAMWYS010000058.1"/>
</dbReference>